<comment type="subcellular location">
    <subcellularLocation>
        <location evidence="1">Cytoplasm</location>
    </subcellularLocation>
</comment>
<evidence type="ECO:0000313" key="7">
    <source>
        <dbReference type="Proteomes" id="UP000443090"/>
    </source>
</evidence>
<keyword evidence="4" id="KW-0507">mRNA processing</keyword>
<dbReference type="OrthoDB" id="255837at2759"/>
<dbReference type="InterPro" id="IPR011993">
    <property type="entry name" value="PH-like_dom_sf"/>
</dbReference>
<protein>
    <submittedName>
        <fullName evidence="6">mRNA-decapping enzyme 1A</fullName>
    </submittedName>
</protein>
<name>A0A8H8S8N2_9HELO</name>
<evidence type="ECO:0000256" key="4">
    <source>
        <dbReference type="ARBA" id="ARBA00022664"/>
    </source>
</evidence>
<dbReference type="GO" id="GO:0000290">
    <property type="term" value="P:deadenylation-dependent decapping of nuclear-transcribed mRNA"/>
    <property type="evidence" value="ECO:0007669"/>
    <property type="project" value="InterPro"/>
</dbReference>
<evidence type="ECO:0000256" key="3">
    <source>
        <dbReference type="ARBA" id="ARBA00022490"/>
    </source>
</evidence>
<dbReference type="EMBL" id="QGMI01000028">
    <property type="protein sequence ID" value="TVY48903.1"/>
    <property type="molecule type" value="Genomic_DNA"/>
</dbReference>
<evidence type="ECO:0000256" key="1">
    <source>
        <dbReference type="ARBA" id="ARBA00004496"/>
    </source>
</evidence>
<gene>
    <name evidence="6" type="primary">Dcp1a</name>
    <name evidence="6" type="ORF">LOCC1_G001499</name>
</gene>
<dbReference type="GO" id="GO:0006397">
    <property type="term" value="P:mRNA processing"/>
    <property type="evidence" value="ECO:0007669"/>
    <property type="project" value="UniProtKB-KW"/>
</dbReference>
<evidence type="ECO:0000256" key="5">
    <source>
        <dbReference type="SAM" id="MobiDB-lite"/>
    </source>
</evidence>
<feature type="compositionally biased region" description="Basic residues" evidence="5">
    <location>
        <begin position="1"/>
        <end position="10"/>
    </location>
</feature>
<dbReference type="AlphaFoldDB" id="A0A8H8S8N2"/>
<comment type="caution">
    <text evidence="6">The sequence shown here is derived from an EMBL/GenBank/DDBJ whole genome shotgun (WGS) entry which is preliminary data.</text>
</comment>
<feature type="compositionally biased region" description="Low complexity" evidence="5">
    <location>
        <begin position="11"/>
        <end position="26"/>
    </location>
</feature>
<dbReference type="Gene3D" id="2.30.29.30">
    <property type="entry name" value="Pleckstrin-homology domain (PH domain)/Phosphotyrosine-binding domain (PTB)"/>
    <property type="match status" value="1"/>
</dbReference>
<accession>A0A8H8S8N2</accession>
<feature type="region of interest" description="Disordered" evidence="5">
    <location>
        <begin position="1"/>
        <end position="26"/>
    </location>
</feature>
<feature type="non-terminal residue" evidence="6">
    <location>
        <position position="134"/>
    </location>
</feature>
<dbReference type="Proteomes" id="UP000443090">
    <property type="component" value="Unassembled WGS sequence"/>
</dbReference>
<dbReference type="PANTHER" id="PTHR16290:SF0">
    <property type="entry name" value="DECAPPING PROTEIN 1, ISOFORM A"/>
    <property type="match status" value="1"/>
</dbReference>
<dbReference type="GO" id="GO:0003729">
    <property type="term" value="F:mRNA binding"/>
    <property type="evidence" value="ECO:0007669"/>
    <property type="project" value="TreeGrafter"/>
</dbReference>
<dbReference type="PANTHER" id="PTHR16290">
    <property type="entry name" value="TRANSCRIPTION FACTOR SMIF DECAPPING ENZYME DCP1"/>
    <property type="match status" value="1"/>
</dbReference>
<proteinExistence type="inferred from homology"/>
<dbReference type="Pfam" id="PF06058">
    <property type="entry name" value="DCP1"/>
    <property type="match status" value="1"/>
</dbReference>
<comment type="similarity">
    <text evidence="2">Belongs to the DCP1 family.</text>
</comment>
<evidence type="ECO:0000313" key="6">
    <source>
        <dbReference type="EMBL" id="TVY48903.1"/>
    </source>
</evidence>
<evidence type="ECO:0000256" key="2">
    <source>
        <dbReference type="ARBA" id="ARBA00008778"/>
    </source>
</evidence>
<sequence length="134" mass="14486">MTPRQTRQRHQQGASQPQPQPTAAAIQPSDYESDFYAALPPPLTTRSNTELNLSVLRRHCPSITAILSIAPSAQIYTYASGSWNKTEIEGTLFVCQTSGSGSGEPGYVVVVLNRRGLENLVVDVGGIENVEVTE</sequence>
<dbReference type="GO" id="GO:0031087">
    <property type="term" value="P:deadenylation-independent decapping of nuclear-transcribed mRNA"/>
    <property type="evidence" value="ECO:0007669"/>
    <property type="project" value="TreeGrafter"/>
</dbReference>
<reference evidence="6 7" key="1">
    <citation type="submission" date="2018-05" db="EMBL/GenBank/DDBJ databases">
        <title>Genome sequencing and assembly of the regulated plant pathogen Lachnellula willkommii and related sister species for the development of diagnostic species identification markers.</title>
        <authorList>
            <person name="Giroux E."/>
            <person name="Bilodeau G."/>
        </authorList>
    </citation>
    <scope>NUCLEOTIDE SEQUENCE [LARGE SCALE GENOMIC DNA]</scope>
    <source>
        <strain evidence="6 7">CBS 160.35</strain>
    </source>
</reference>
<keyword evidence="7" id="KW-1185">Reference proteome</keyword>
<dbReference type="InterPro" id="IPR010334">
    <property type="entry name" value="Dcp1"/>
</dbReference>
<organism evidence="6 7">
    <name type="scientific">Lachnellula occidentalis</name>
    <dbReference type="NCBI Taxonomy" id="215460"/>
    <lineage>
        <taxon>Eukaryota</taxon>
        <taxon>Fungi</taxon>
        <taxon>Dikarya</taxon>
        <taxon>Ascomycota</taxon>
        <taxon>Pezizomycotina</taxon>
        <taxon>Leotiomycetes</taxon>
        <taxon>Helotiales</taxon>
        <taxon>Lachnaceae</taxon>
        <taxon>Lachnellula</taxon>
    </lineage>
</organism>
<dbReference type="GO" id="GO:0008047">
    <property type="term" value="F:enzyme activator activity"/>
    <property type="evidence" value="ECO:0007669"/>
    <property type="project" value="InterPro"/>
</dbReference>
<dbReference type="SUPFAM" id="SSF50729">
    <property type="entry name" value="PH domain-like"/>
    <property type="match status" value="1"/>
</dbReference>
<dbReference type="GO" id="GO:0000932">
    <property type="term" value="C:P-body"/>
    <property type="evidence" value="ECO:0007669"/>
    <property type="project" value="TreeGrafter"/>
</dbReference>
<keyword evidence="3" id="KW-0963">Cytoplasm</keyword>